<comment type="caution">
    <text evidence="1">The sequence shown here is derived from an EMBL/GenBank/DDBJ whole genome shotgun (WGS) entry which is preliminary data.</text>
</comment>
<dbReference type="PROSITE" id="PS51257">
    <property type="entry name" value="PROKAR_LIPOPROTEIN"/>
    <property type="match status" value="1"/>
</dbReference>
<keyword evidence="2" id="KW-1185">Reference proteome</keyword>
<accession>A0ABS0KZ58</accession>
<protein>
    <recommendedName>
        <fullName evidence="3">DUF5004 domain-containing protein</fullName>
    </recommendedName>
</protein>
<evidence type="ECO:0000313" key="1">
    <source>
        <dbReference type="EMBL" id="MBG8553152.1"/>
    </source>
</evidence>
<name>A0ABS0KZ58_9BACT</name>
<evidence type="ECO:0008006" key="3">
    <source>
        <dbReference type="Google" id="ProtNLM"/>
    </source>
</evidence>
<evidence type="ECO:0000313" key="2">
    <source>
        <dbReference type="Proteomes" id="UP000601099"/>
    </source>
</evidence>
<reference evidence="1 2" key="1">
    <citation type="submission" date="2020-11" db="EMBL/GenBank/DDBJ databases">
        <title>Hymenobacter sp.</title>
        <authorList>
            <person name="Kim M.K."/>
        </authorList>
    </citation>
    <scope>NUCLEOTIDE SEQUENCE [LARGE SCALE GENOMIC DNA]</scope>
    <source>
        <strain evidence="1 2">BT594</strain>
    </source>
</reference>
<dbReference type="RefSeq" id="WP_196954185.1">
    <property type="nucleotide sequence ID" value="NZ_JADWYK010000003.1"/>
</dbReference>
<organism evidence="1 2">
    <name type="scientific">Hymenobacter guriensis</name>
    <dbReference type="NCBI Taxonomy" id="2793065"/>
    <lineage>
        <taxon>Bacteria</taxon>
        <taxon>Pseudomonadati</taxon>
        <taxon>Bacteroidota</taxon>
        <taxon>Cytophagia</taxon>
        <taxon>Cytophagales</taxon>
        <taxon>Hymenobacteraceae</taxon>
        <taxon>Hymenobacter</taxon>
    </lineage>
</organism>
<dbReference type="Proteomes" id="UP000601099">
    <property type="component" value="Unassembled WGS sequence"/>
</dbReference>
<gene>
    <name evidence="1" type="ORF">I5L79_06320</name>
</gene>
<sequence length="159" mass="17614">MKTLLRTPLIAVLLTAGLFSSCEKENEAEPAKTKTELLAEKNWKLTAETVTPAVRADDGELITDVYAYMKECDQDDIMRFEKAGTCALQEGPTRCGEGPEQFAGTWSFEANETILKTNLQTLGSSSFNVLELSESAMKIKGIRTIEGVDHTYTYTYAKQ</sequence>
<dbReference type="EMBL" id="JADWYK010000003">
    <property type="protein sequence ID" value="MBG8553152.1"/>
    <property type="molecule type" value="Genomic_DNA"/>
</dbReference>
<proteinExistence type="predicted"/>